<dbReference type="Gene3D" id="3.40.50.1000">
    <property type="entry name" value="HAD superfamily/HAD-like"/>
    <property type="match status" value="1"/>
</dbReference>
<keyword evidence="2" id="KW-1185">Reference proteome</keyword>
<dbReference type="PANTHER" id="PTHR43434:SF16">
    <property type="entry name" value="BLL8046 PROTEIN"/>
    <property type="match status" value="1"/>
</dbReference>
<dbReference type="AlphaFoldDB" id="A0A930VBA1"/>
<comment type="caution">
    <text evidence="1">The sequence shown here is derived from an EMBL/GenBank/DDBJ whole genome shotgun (WGS) entry which is preliminary data.</text>
</comment>
<dbReference type="Proteomes" id="UP000640489">
    <property type="component" value="Unassembled WGS sequence"/>
</dbReference>
<dbReference type="RefSeq" id="WP_194705536.1">
    <property type="nucleotide sequence ID" value="NZ_JADKPN010000001.1"/>
</dbReference>
<dbReference type="Gene3D" id="1.10.150.240">
    <property type="entry name" value="Putative phosphatase, domain 2"/>
    <property type="match status" value="1"/>
</dbReference>
<dbReference type="EMBL" id="JADKPN010000001">
    <property type="protein sequence ID" value="MBF4762421.1"/>
    <property type="molecule type" value="Genomic_DNA"/>
</dbReference>
<dbReference type="Pfam" id="PF00702">
    <property type="entry name" value="Hydrolase"/>
    <property type="match status" value="1"/>
</dbReference>
<gene>
    <name evidence="1" type="ORF">ISU07_04735</name>
</gene>
<protein>
    <submittedName>
        <fullName evidence="1">HAD family hydrolase</fullName>
    </submittedName>
</protein>
<evidence type="ECO:0000313" key="2">
    <source>
        <dbReference type="Proteomes" id="UP000640489"/>
    </source>
</evidence>
<sequence length="216" mass="22920">MALDTVVLDVDGTLVDSVYARTLAWKAAFREVGVEVPSHRIHRAIGMGGDRVVAHLAGDAVEHGVGDEIRRRQTEHFERLLPDITATDGSAELLVLLRERELHVVVASSGEPGLTSRLLELVDGGPGLVHRIVWGSPTVRSKPAPDLFQAAVEQVGGTEAVVIGDSVWDTQAARAAGLPCLAVRTGGFDDAELLANGATAVYEDPRELLKAPELSG</sequence>
<dbReference type="InterPro" id="IPR006439">
    <property type="entry name" value="HAD-SF_hydro_IA"/>
</dbReference>
<dbReference type="GO" id="GO:0008967">
    <property type="term" value="F:phosphoglycolate phosphatase activity"/>
    <property type="evidence" value="ECO:0007669"/>
    <property type="project" value="TreeGrafter"/>
</dbReference>
<dbReference type="GO" id="GO:0006281">
    <property type="term" value="P:DNA repair"/>
    <property type="evidence" value="ECO:0007669"/>
    <property type="project" value="TreeGrafter"/>
</dbReference>
<dbReference type="SUPFAM" id="SSF56784">
    <property type="entry name" value="HAD-like"/>
    <property type="match status" value="1"/>
</dbReference>
<proteinExistence type="predicted"/>
<accession>A0A930VBA1</accession>
<name>A0A930VBA1_9ACTN</name>
<dbReference type="InterPro" id="IPR023198">
    <property type="entry name" value="PGP-like_dom2"/>
</dbReference>
<reference evidence="1" key="1">
    <citation type="submission" date="2020-11" db="EMBL/GenBank/DDBJ databases">
        <title>Nocardioides sp. nov., isolated from Soil of Cynanchum wilfordii Hemsley rhizosphere.</title>
        <authorList>
            <person name="Lee J.-S."/>
            <person name="Suh M.K."/>
            <person name="Kim J.-S."/>
        </authorList>
    </citation>
    <scope>NUCLEOTIDE SEQUENCE</scope>
    <source>
        <strain evidence="1">KCTC 19275</strain>
    </source>
</reference>
<dbReference type="InterPro" id="IPR023214">
    <property type="entry name" value="HAD_sf"/>
</dbReference>
<dbReference type="NCBIfam" id="TIGR01549">
    <property type="entry name" value="HAD-SF-IA-v1"/>
    <property type="match status" value="1"/>
</dbReference>
<dbReference type="SFLD" id="SFLDG01129">
    <property type="entry name" value="C1.5:_HAD__Beta-PGM__Phosphata"/>
    <property type="match status" value="1"/>
</dbReference>
<keyword evidence="1" id="KW-0378">Hydrolase</keyword>
<dbReference type="InterPro" id="IPR050155">
    <property type="entry name" value="HAD-like_hydrolase_sf"/>
</dbReference>
<dbReference type="SFLD" id="SFLDS00003">
    <property type="entry name" value="Haloacid_Dehalogenase"/>
    <property type="match status" value="1"/>
</dbReference>
<evidence type="ECO:0000313" key="1">
    <source>
        <dbReference type="EMBL" id="MBF4762421.1"/>
    </source>
</evidence>
<dbReference type="PANTHER" id="PTHR43434">
    <property type="entry name" value="PHOSPHOGLYCOLATE PHOSPHATASE"/>
    <property type="match status" value="1"/>
</dbReference>
<organism evidence="1 2">
    <name type="scientific">Nocardioides islandensis</name>
    <dbReference type="NCBI Taxonomy" id="433663"/>
    <lineage>
        <taxon>Bacteria</taxon>
        <taxon>Bacillati</taxon>
        <taxon>Actinomycetota</taxon>
        <taxon>Actinomycetes</taxon>
        <taxon>Propionibacteriales</taxon>
        <taxon>Nocardioidaceae</taxon>
        <taxon>Nocardioides</taxon>
    </lineage>
</organism>
<dbReference type="GO" id="GO:0005829">
    <property type="term" value="C:cytosol"/>
    <property type="evidence" value="ECO:0007669"/>
    <property type="project" value="TreeGrafter"/>
</dbReference>
<dbReference type="InterPro" id="IPR036412">
    <property type="entry name" value="HAD-like_sf"/>
</dbReference>